<dbReference type="RefSeq" id="WP_373949391.1">
    <property type="nucleotide sequence ID" value="NZ_JBHDLN010000003.1"/>
</dbReference>
<dbReference type="Pfam" id="PF11041">
    <property type="entry name" value="Phage_Wedge1"/>
    <property type="match status" value="2"/>
</dbReference>
<dbReference type="EMBL" id="JBHDLN010000003">
    <property type="protein sequence ID" value="MFB0841770.1"/>
    <property type="molecule type" value="Genomic_DNA"/>
</dbReference>
<name>A0ABV4UVC4_9BACL</name>
<evidence type="ECO:0000313" key="2">
    <source>
        <dbReference type="Proteomes" id="UP001575622"/>
    </source>
</evidence>
<keyword evidence="2" id="KW-1185">Reference proteome</keyword>
<sequence length="233" mass="25515">MSWFMGFSVYQINDKTSSYYPVGKTAEVEIKSFLGDLYPKNTDGEVELYLNLITSQHKVQPKFTAWLSSALWIVYDGLALANDIPKYFDLDKAIGKQLDILGTIIGRSRVLNFQPSGGTSPVLDDDNYRLALKAKIAQNQWDGTLPQIYEIWYSLFSNASLIIVDNQNMTMSALVEGNLDPIAIELVAGGYIIPKPAGVGLTIIEVTNVSSSSCIGGLVTGMDFITVSTEIPA</sequence>
<proteinExistence type="predicted"/>
<gene>
    <name evidence="1" type="ORF">ACEU3E_06295</name>
</gene>
<protein>
    <submittedName>
        <fullName evidence="1">DUF2612 domain-containing protein</fullName>
    </submittedName>
</protein>
<evidence type="ECO:0000313" key="1">
    <source>
        <dbReference type="EMBL" id="MFB0841770.1"/>
    </source>
</evidence>
<dbReference type="InterPro" id="IPR021283">
    <property type="entry name" value="Phage_Wedge1"/>
</dbReference>
<comment type="caution">
    <text evidence="1">The sequence shown here is derived from an EMBL/GenBank/DDBJ whole genome shotgun (WGS) entry which is preliminary data.</text>
</comment>
<organism evidence="1 2">
    <name type="scientific">Paenibacillus oleatilyticus</name>
    <dbReference type="NCBI Taxonomy" id="2594886"/>
    <lineage>
        <taxon>Bacteria</taxon>
        <taxon>Bacillati</taxon>
        <taxon>Bacillota</taxon>
        <taxon>Bacilli</taxon>
        <taxon>Bacillales</taxon>
        <taxon>Paenibacillaceae</taxon>
        <taxon>Paenibacillus</taxon>
    </lineage>
</organism>
<accession>A0ABV4UVC4</accession>
<dbReference type="Proteomes" id="UP001575622">
    <property type="component" value="Unassembled WGS sequence"/>
</dbReference>
<reference evidence="1 2" key="1">
    <citation type="submission" date="2024-09" db="EMBL/GenBank/DDBJ databases">
        <authorList>
            <person name="Makale K.P.P."/>
            <person name="Makhzoum A."/>
            <person name="Rantong G."/>
            <person name="Rahube T.O."/>
        </authorList>
    </citation>
    <scope>NUCLEOTIDE SEQUENCE [LARGE SCALE GENOMIC DNA]</scope>
    <source>
        <strain evidence="1 2">KM_D13</strain>
    </source>
</reference>